<dbReference type="InterPro" id="IPR003594">
    <property type="entry name" value="HATPase_dom"/>
</dbReference>
<gene>
    <name evidence="6" type="ORF">GON04_18715</name>
</gene>
<dbReference type="PANTHER" id="PTHR24421">
    <property type="entry name" value="NITRATE/NITRITE SENSOR PROTEIN NARX-RELATED"/>
    <property type="match status" value="1"/>
</dbReference>
<dbReference type="Pfam" id="PF07730">
    <property type="entry name" value="HisKA_3"/>
    <property type="match status" value="1"/>
</dbReference>
<name>A0A6N8IXC7_9BURK</name>
<dbReference type="CDD" id="cd16917">
    <property type="entry name" value="HATPase_UhpB-NarQ-NarX-like"/>
    <property type="match status" value="1"/>
</dbReference>
<dbReference type="InterPro" id="IPR036890">
    <property type="entry name" value="HATPase_C_sf"/>
</dbReference>
<proteinExistence type="predicted"/>
<dbReference type="EMBL" id="WSEL01000009">
    <property type="protein sequence ID" value="MVQ31497.1"/>
    <property type="molecule type" value="Genomic_DNA"/>
</dbReference>
<dbReference type="SUPFAM" id="SSF55785">
    <property type="entry name" value="PYP-like sensor domain (PAS domain)"/>
    <property type="match status" value="1"/>
</dbReference>
<dbReference type="InterPro" id="IPR013767">
    <property type="entry name" value="PAS_fold"/>
</dbReference>
<keyword evidence="2" id="KW-0418">Kinase</keyword>
<organism evidence="6 7">
    <name type="scientific">Ramlibacter pinisoli</name>
    <dbReference type="NCBI Taxonomy" id="2682844"/>
    <lineage>
        <taxon>Bacteria</taxon>
        <taxon>Pseudomonadati</taxon>
        <taxon>Pseudomonadota</taxon>
        <taxon>Betaproteobacteria</taxon>
        <taxon>Burkholderiales</taxon>
        <taxon>Comamonadaceae</taxon>
        <taxon>Ramlibacter</taxon>
    </lineage>
</organism>
<dbReference type="Gene3D" id="1.20.5.1930">
    <property type="match status" value="1"/>
</dbReference>
<dbReference type="GO" id="GO:0016020">
    <property type="term" value="C:membrane"/>
    <property type="evidence" value="ECO:0007669"/>
    <property type="project" value="InterPro"/>
</dbReference>
<dbReference type="InterPro" id="IPR035965">
    <property type="entry name" value="PAS-like_dom_sf"/>
</dbReference>
<feature type="domain" description="Histidine kinase" evidence="4">
    <location>
        <begin position="160"/>
        <end position="351"/>
    </location>
</feature>
<dbReference type="Proteomes" id="UP000469385">
    <property type="component" value="Unassembled WGS sequence"/>
</dbReference>
<dbReference type="AlphaFoldDB" id="A0A6N8IXC7"/>
<dbReference type="Gene3D" id="3.30.450.20">
    <property type="entry name" value="PAS domain"/>
    <property type="match status" value="1"/>
</dbReference>
<evidence type="ECO:0000259" key="4">
    <source>
        <dbReference type="PROSITE" id="PS50109"/>
    </source>
</evidence>
<dbReference type="PANTHER" id="PTHR24421:SF59">
    <property type="entry name" value="OXYGEN SENSOR HISTIDINE KINASE NREB"/>
    <property type="match status" value="1"/>
</dbReference>
<dbReference type="PROSITE" id="PS50112">
    <property type="entry name" value="PAS"/>
    <property type="match status" value="1"/>
</dbReference>
<evidence type="ECO:0000256" key="3">
    <source>
        <dbReference type="ARBA" id="ARBA00023012"/>
    </source>
</evidence>
<evidence type="ECO:0000259" key="5">
    <source>
        <dbReference type="PROSITE" id="PS50112"/>
    </source>
</evidence>
<dbReference type="InterPro" id="IPR050482">
    <property type="entry name" value="Sensor_HK_TwoCompSys"/>
</dbReference>
<dbReference type="Pfam" id="PF00989">
    <property type="entry name" value="PAS"/>
    <property type="match status" value="1"/>
</dbReference>
<evidence type="ECO:0000313" key="7">
    <source>
        <dbReference type="Proteomes" id="UP000469385"/>
    </source>
</evidence>
<sequence>MPNRFTFQSDDTVAAHLAGLLDSAMDAILSVDEQQHIVLYNRAAEKIFGWTAAEAMGQPLEILLPTRFRAGHAGFVRRFGQTGVTSRRMGDGTVILGQRKDGREFPMDASISHLDTPTGKLYTVILRDVTERVRSREELALFAAEASAVREQEKTRIARELHDELAQSLTALKMDTIWVREQLRSDPDGATAKLSQMLALLDASVAATRRIAADLRPLLLDDLGLAPAVEWLVQNFSQRTGVACQLDIDESLELDEPYATAVFRIVQESLANVGKHAQATQVRVRVAPEGREMVLVVEDDGVGFAADGPRKPNSLGLVGLRERAHLLQGRVEVRSVPGQGTRVEARIPVREAA</sequence>
<dbReference type="GO" id="GO:0000155">
    <property type="term" value="F:phosphorelay sensor kinase activity"/>
    <property type="evidence" value="ECO:0007669"/>
    <property type="project" value="InterPro"/>
</dbReference>
<evidence type="ECO:0000256" key="1">
    <source>
        <dbReference type="ARBA" id="ARBA00022679"/>
    </source>
</evidence>
<keyword evidence="1" id="KW-0808">Transferase</keyword>
<dbReference type="SUPFAM" id="SSF55874">
    <property type="entry name" value="ATPase domain of HSP90 chaperone/DNA topoisomerase II/histidine kinase"/>
    <property type="match status" value="1"/>
</dbReference>
<keyword evidence="7" id="KW-1185">Reference proteome</keyword>
<reference evidence="6 7" key="1">
    <citation type="submission" date="2019-12" db="EMBL/GenBank/DDBJ databases">
        <authorList>
            <person name="Huq M.A."/>
        </authorList>
    </citation>
    <scope>NUCLEOTIDE SEQUENCE [LARGE SCALE GENOMIC DNA]</scope>
    <source>
        <strain evidence="6 7">MAH-25</strain>
    </source>
</reference>
<dbReference type="InterPro" id="IPR000014">
    <property type="entry name" value="PAS"/>
</dbReference>
<dbReference type="NCBIfam" id="TIGR00229">
    <property type="entry name" value="sensory_box"/>
    <property type="match status" value="1"/>
</dbReference>
<dbReference type="Gene3D" id="3.30.565.10">
    <property type="entry name" value="Histidine kinase-like ATPase, C-terminal domain"/>
    <property type="match status" value="1"/>
</dbReference>
<dbReference type="GO" id="GO:0046983">
    <property type="term" value="F:protein dimerization activity"/>
    <property type="evidence" value="ECO:0007669"/>
    <property type="project" value="InterPro"/>
</dbReference>
<dbReference type="RefSeq" id="WP_157399541.1">
    <property type="nucleotide sequence ID" value="NZ_WSEL01000009.1"/>
</dbReference>
<dbReference type="SMART" id="SM00387">
    <property type="entry name" value="HATPase_c"/>
    <property type="match status" value="1"/>
</dbReference>
<feature type="domain" description="PAS" evidence="5">
    <location>
        <begin position="13"/>
        <end position="65"/>
    </location>
</feature>
<evidence type="ECO:0000256" key="2">
    <source>
        <dbReference type="ARBA" id="ARBA00022777"/>
    </source>
</evidence>
<keyword evidence="3" id="KW-0902">Two-component regulatory system</keyword>
<dbReference type="CDD" id="cd00130">
    <property type="entry name" value="PAS"/>
    <property type="match status" value="1"/>
</dbReference>
<dbReference type="SMART" id="SM00091">
    <property type="entry name" value="PAS"/>
    <property type="match status" value="1"/>
</dbReference>
<dbReference type="PROSITE" id="PS50109">
    <property type="entry name" value="HIS_KIN"/>
    <property type="match status" value="1"/>
</dbReference>
<accession>A0A6N8IXC7</accession>
<evidence type="ECO:0000313" key="6">
    <source>
        <dbReference type="EMBL" id="MVQ31497.1"/>
    </source>
</evidence>
<dbReference type="InterPro" id="IPR005467">
    <property type="entry name" value="His_kinase_dom"/>
</dbReference>
<dbReference type="Pfam" id="PF02518">
    <property type="entry name" value="HATPase_c"/>
    <property type="match status" value="1"/>
</dbReference>
<dbReference type="InterPro" id="IPR011712">
    <property type="entry name" value="Sig_transdc_His_kin_sub3_dim/P"/>
</dbReference>
<protein>
    <submittedName>
        <fullName evidence="6">PAS domain S-box protein</fullName>
    </submittedName>
</protein>
<dbReference type="GO" id="GO:0006355">
    <property type="term" value="P:regulation of DNA-templated transcription"/>
    <property type="evidence" value="ECO:0007669"/>
    <property type="project" value="InterPro"/>
</dbReference>
<comment type="caution">
    <text evidence="6">The sequence shown here is derived from an EMBL/GenBank/DDBJ whole genome shotgun (WGS) entry which is preliminary data.</text>
</comment>